<protein>
    <submittedName>
        <fullName evidence="2">Uncharacterized protein</fullName>
    </submittedName>
</protein>
<accession>A0A6J4QWJ5</accession>
<organism evidence="2">
    <name type="scientific">uncultured Pseudonocardia sp</name>
    <dbReference type="NCBI Taxonomy" id="211455"/>
    <lineage>
        <taxon>Bacteria</taxon>
        <taxon>Bacillati</taxon>
        <taxon>Actinomycetota</taxon>
        <taxon>Actinomycetes</taxon>
        <taxon>Pseudonocardiales</taxon>
        <taxon>Pseudonocardiaceae</taxon>
        <taxon>Pseudonocardia</taxon>
        <taxon>environmental samples</taxon>
    </lineage>
</organism>
<dbReference type="AlphaFoldDB" id="A0A6J4QWJ5"/>
<feature type="compositionally biased region" description="Low complexity" evidence="1">
    <location>
        <begin position="74"/>
        <end position="100"/>
    </location>
</feature>
<reference evidence="2" key="1">
    <citation type="submission" date="2020-02" db="EMBL/GenBank/DDBJ databases">
        <authorList>
            <person name="Meier V. D."/>
        </authorList>
    </citation>
    <scope>NUCLEOTIDE SEQUENCE</scope>
    <source>
        <strain evidence="2">AVDCRST_MAG66</strain>
    </source>
</reference>
<feature type="non-terminal residue" evidence="2">
    <location>
        <position position="1"/>
    </location>
</feature>
<sequence length="109" mass="11695">APPAGHHDEHAQLGQRHLAVEPRHRLGAQPHQHPRRGEHRLHVPVNGRAHPRSVPAGAARAHPGRHRSPRRRGAPAGARPAPSWPGGPATGRRPRPAAAGRRARALPTV</sequence>
<proteinExistence type="predicted"/>
<feature type="compositionally biased region" description="Basic and acidic residues" evidence="1">
    <location>
        <begin position="1"/>
        <end position="11"/>
    </location>
</feature>
<evidence type="ECO:0000313" key="2">
    <source>
        <dbReference type="EMBL" id="CAA9448576.1"/>
    </source>
</evidence>
<feature type="non-terminal residue" evidence="2">
    <location>
        <position position="109"/>
    </location>
</feature>
<gene>
    <name evidence="2" type="ORF">AVDCRST_MAG66-4662</name>
</gene>
<feature type="region of interest" description="Disordered" evidence="1">
    <location>
        <begin position="1"/>
        <end position="109"/>
    </location>
</feature>
<name>A0A6J4QWJ5_9PSEU</name>
<feature type="compositionally biased region" description="Basic residues" evidence="1">
    <location>
        <begin position="62"/>
        <end position="73"/>
    </location>
</feature>
<evidence type="ECO:0000256" key="1">
    <source>
        <dbReference type="SAM" id="MobiDB-lite"/>
    </source>
</evidence>
<dbReference type="EMBL" id="CADCUS010000626">
    <property type="protein sequence ID" value="CAA9448576.1"/>
    <property type="molecule type" value="Genomic_DNA"/>
</dbReference>